<dbReference type="STRING" id="29534.SAMN05444366_0274"/>
<dbReference type="RefSeq" id="WP_072969870.1">
    <property type="nucleotide sequence ID" value="NZ_FRBY01000001.1"/>
</dbReference>
<evidence type="ECO:0000256" key="1">
    <source>
        <dbReference type="SAM" id="Phobius"/>
    </source>
</evidence>
<feature type="transmembrane region" description="Helical" evidence="1">
    <location>
        <begin position="125"/>
        <end position="143"/>
    </location>
</feature>
<evidence type="ECO:0008006" key="4">
    <source>
        <dbReference type="Google" id="ProtNLM"/>
    </source>
</evidence>
<dbReference type="AlphaFoldDB" id="A0A1M6ZHV0"/>
<keyword evidence="1" id="KW-0812">Transmembrane</keyword>
<protein>
    <recommendedName>
        <fullName evidence="4">DUF3278 domain-containing protein</fullName>
    </recommendedName>
</protein>
<dbReference type="OrthoDB" id="1249607at2"/>
<reference evidence="3" key="1">
    <citation type="submission" date="2016-11" db="EMBL/GenBank/DDBJ databases">
        <authorList>
            <person name="Varghese N."/>
            <person name="Submissions S."/>
        </authorList>
    </citation>
    <scope>NUCLEOTIDE SEQUENCE [LARGE SCALE GENOMIC DNA]</scope>
    <source>
        <strain evidence="3">DSM 1811</strain>
    </source>
</reference>
<accession>A0A1M6ZHV0</accession>
<name>A0A1M6ZHV0_9FLAO</name>
<feature type="transmembrane region" description="Helical" evidence="1">
    <location>
        <begin position="70"/>
        <end position="88"/>
    </location>
</feature>
<dbReference type="Proteomes" id="UP000184121">
    <property type="component" value="Unassembled WGS sequence"/>
</dbReference>
<gene>
    <name evidence="2" type="ORF">SAMN05444366_0274</name>
</gene>
<organism evidence="2 3">
    <name type="scientific">Flavobacterium saccharophilum</name>
    <dbReference type="NCBI Taxonomy" id="29534"/>
    <lineage>
        <taxon>Bacteria</taxon>
        <taxon>Pseudomonadati</taxon>
        <taxon>Bacteroidota</taxon>
        <taxon>Flavobacteriia</taxon>
        <taxon>Flavobacteriales</taxon>
        <taxon>Flavobacteriaceae</taxon>
        <taxon>Flavobacterium</taxon>
    </lineage>
</organism>
<keyword evidence="3" id="KW-1185">Reference proteome</keyword>
<dbReference type="EMBL" id="FRBY01000001">
    <property type="protein sequence ID" value="SHL29964.1"/>
    <property type="molecule type" value="Genomic_DNA"/>
</dbReference>
<feature type="transmembrane region" description="Helical" evidence="1">
    <location>
        <begin position="163"/>
        <end position="183"/>
    </location>
</feature>
<keyword evidence="1" id="KW-0472">Membrane</keyword>
<keyword evidence="1" id="KW-1133">Transmembrane helix</keyword>
<proteinExistence type="predicted"/>
<evidence type="ECO:0000313" key="3">
    <source>
        <dbReference type="Proteomes" id="UP000184121"/>
    </source>
</evidence>
<sequence>MDFNDIQNAWKNEQTENVVLPNNLEKIQSAKTPLDKIRKNLKNEFIYQIISIVLIGLAPFLLHFPAKGVILFYLLFSLFVAVCVYYFIKFYFFYKRLNTITLKTKDSLYETYFDIRLNMELYKTFGFALTPFLILYFIGFFYYEFSKIPGFFADGFTNYQLIGLFSVVVFCMLFMGISLEWWVHKFYGKYAKEIRKVIDELKEE</sequence>
<evidence type="ECO:0000313" key="2">
    <source>
        <dbReference type="EMBL" id="SHL29964.1"/>
    </source>
</evidence>
<feature type="transmembrane region" description="Helical" evidence="1">
    <location>
        <begin position="45"/>
        <end position="64"/>
    </location>
</feature>